<feature type="domain" description="BF1531-like N-terminal" evidence="1">
    <location>
        <begin position="27"/>
        <end position="222"/>
    </location>
</feature>
<dbReference type="InterPro" id="IPR010033">
    <property type="entry name" value="HAD_SF_ppase_IIIC"/>
</dbReference>
<dbReference type="InterPro" id="IPR036412">
    <property type="entry name" value="HAD-like_sf"/>
</dbReference>
<dbReference type="Pfam" id="PF21211">
    <property type="entry name" value="FkbH_N"/>
    <property type="match status" value="1"/>
</dbReference>
<reference evidence="2 3" key="1">
    <citation type="journal article" date="2019" name="Environ. Microbiol.">
        <title>Genomics insights into ecotype formation of ammonia-oxidizing archaea in the deep ocean.</title>
        <authorList>
            <person name="Wang Y."/>
            <person name="Huang J.M."/>
            <person name="Cui G.J."/>
            <person name="Nunoura T."/>
            <person name="Takaki Y."/>
            <person name="Li W.L."/>
            <person name="Li J."/>
            <person name="Gao Z.M."/>
            <person name="Takai K."/>
            <person name="Zhang A.Q."/>
            <person name="Stepanauskas R."/>
        </authorList>
    </citation>
    <scope>NUCLEOTIDE SEQUENCE [LARGE SCALE GENOMIC DNA]</scope>
    <source>
        <strain evidence="2 3">G13</strain>
    </source>
</reference>
<dbReference type="InterPro" id="IPR016181">
    <property type="entry name" value="Acyl_CoA_acyltransferase"/>
</dbReference>
<gene>
    <name evidence="2" type="ORF">HX827_03185</name>
</gene>
<dbReference type="Gene3D" id="3.40.630.30">
    <property type="match status" value="1"/>
</dbReference>
<protein>
    <submittedName>
        <fullName evidence="2">HAD-IIIC family phosphatase</fullName>
    </submittedName>
</protein>
<name>A0A7K4NV86_9ARCH</name>
<dbReference type="AlphaFoldDB" id="A0A7K4NV86"/>
<evidence type="ECO:0000313" key="2">
    <source>
        <dbReference type="EMBL" id="NWK06328.1"/>
    </source>
</evidence>
<dbReference type="SUPFAM" id="SSF56784">
    <property type="entry name" value="HAD-like"/>
    <property type="match status" value="1"/>
</dbReference>
<evidence type="ECO:0000313" key="3">
    <source>
        <dbReference type="Proteomes" id="UP000534207"/>
    </source>
</evidence>
<dbReference type="Gene3D" id="3.40.50.1110">
    <property type="entry name" value="SGNH hydrolase"/>
    <property type="match status" value="1"/>
</dbReference>
<dbReference type="InterPro" id="IPR049369">
    <property type="entry name" value="BF1531-like_N"/>
</dbReference>
<dbReference type="NCBIfam" id="TIGR01681">
    <property type="entry name" value="HAD-SF-IIIC"/>
    <property type="match status" value="1"/>
</dbReference>
<dbReference type="InterPro" id="IPR023214">
    <property type="entry name" value="HAD_sf"/>
</dbReference>
<dbReference type="EMBL" id="JACASW010000005">
    <property type="protein sequence ID" value="NWK06328.1"/>
    <property type="molecule type" value="Genomic_DNA"/>
</dbReference>
<dbReference type="Proteomes" id="UP000534207">
    <property type="component" value="Unassembled WGS sequence"/>
</dbReference>
<proteinExistence type="predicted"/>
<dbReference type="SUPFAM" id="SSF55729">
    <property type="entry name" value="Acyl-CoA N-acyltransferases (Nat)"/>
    <property type="match status" value="1"/>
</dbReference>
<dbReference type="InterPro" id="IPR036514">
    <property type="entry name" value="SGNH_hydro_sf"/>
</dbReference>
<dbReference type="InterPro" id="IPR010037">
    <property type="entry name" value="FkbH_domain"/>
</dbReference>
<accession>A0A7K4NV86</accession>
<sequence length="584" mass="67059">MPSEEKLSSYLNKSKLISNSNYAKKIRIAILGGFTLNGLEETMRVKCDEKKIQCTTYVSGYNQYNQEIIDEKSQLYKFSPDITFLIIDCRNVFGELFLNPYSLSAEERKQFVQTKSDEIINLAKTLVKKSNSKLIISNFSIPSYSPIGINETREEFGLHDMVRSLNQNIKIGLRLEPEIFIYDLNSFVSKFGEHNVFNYKQFFYGDIRISLDYIPYLAQELMGYVTAVLGLIKKCIVLDLDNTLWGGIIGEDGFEGIKLSDDPIGRAYAEFQNNLLALNQRGILLAINSKNNFDEAIQVIKEHPNMILKEDNFACVRINWNDKVANMKEISDELNIGLDSMVFVDDDPVNIEYVRSNLPEVMSIQMPADNCHNNASNLKSMTAIFDMLKLTDEDKARNTMYLEQRKRAEFKIQVGNLENFLKQMNISVNIKNADDFTIPRISQLTLKTNQFNLTTRRYQEEDIRKFSQDSKKIVECAQIKDKFGDNGITAAYIVNKDNEQQWTIDTFLLSCRVIGRGVEDGILSHIIEKARKDGISQVRGEYIKTEKNQPAENLFAGFGFKKEGDFWIFDTNNQFKKPKHLVIS</sequence>
<organism evidence="2 3">
    <name type="scientific">Marine Group I thaumarchaeote</name>
    <dbReference type="NCBI Taxonomy" id="2511932"/>
    <lineage>
        <taxon>Archaea</taxon>
        <taxon>Nitrososphaerota</taxon>
        <taxon>Marine Group I</taxon>
    </lineage>
</organism>
<dbReference type="Gene3D" id="3.40.50.1000">
    <property type="entry name" value="HAD superfamily/HAD-like"/>
    <property type="match status" value="1"/>
</dbReference>
<dbReference type="NCBIfam" id="TIGR01686">
    <property type="entry name" value="FkbH"/>
    <property type="match status" value="1"/>
</dbReference>
<evidence type="ECO:0000259" key="1">
    <source>
        <dbReference type="Pfam" id="PF21211"/>
    </source>
</evidence>
<comment type="caution">
    <text evidence="2">The sequence shown here is derived from an EMBL/GenBank/DDBJ whole genome shotgun (WGS) entry which is preliminary data.</text>
</comment>